<comment type="caution">
    <text evidence="3">The sequence shown here is derived from an EMBL/GenBank/DDBJ whole genome shotgun (WGS) entry which is preliminary data.</text>
</comment>
<feature type="domain" description="YCII-related" evidence="2">
    <location>
        <begin position="7"/>
        <end position="86"/>
    </location>
</feature>
<comment type="similarity">
    <text evidence="1">Belongs to the YciI family.</text>
</comment>
<dbReference type="EMBL" id="BAEH01000075">
    <property type="protein sequence ID" value="GAB19092.1"/>
    <property type="molecule type" value="Genomic_DNA"/>
</dbReference>
<evidence type="ECO:0000259" key="2">
    <source>
        <dbReference type="Pfam" id="PF03795"/>
    </source>
</evidence>
<sequence length="94" mass="10205">MAVIAVEYTYLPEKLALRDEHRPAHRAWLSEQLEAGAVILSGPFTNGSGALFLVRADSEDAARTLLADDPFQKVGGVSDVRAIEWTPVFGPVEP</sequence>
<dbReference type="STRING" id="1077974.GOEFS_075_00120"/>
<gene>
    <name evidence="3" type="ORF">GOEFS_075_00120</name>
</gene>
<dbReference type="eggNOG" id="COG2350">
    <property type="taxonomic scope" value="Bacteria"/>
</dbReference>
<dbReference type="PANTHER" id="PTHR37828">
    <property type="entry name" value="GSR2449 PROTEIN"/>
    <property type="match status" value="1"/>
</dbReference>
<dbReference type="OrthoDB" id="8968203at2"/>
<reference evidence="3 4" key="1">
    <citation type="submission" date="2011-12" db="EMBL/GenBank/DDBJ databases">
        <title>Whole genome shotgun sequence of Gordonia effusa NBRC 100432.</title>
        <authorList>
            <person name="Yoshida I."/>
            <person name="Takarada H."/>
            <person name="Hosoyama A."/>
            <person name="Tsuchikane K."/>
            <person name="Katsumata H."/>
            <person name="Yamazaki S."/>
            <person name="Fujita N."/>
        </authorList>
    </citation>
    <scope>NUCLEOTIDE SEQUENCE [LARGE SCALE GENOMIC DNA]</scope>
    <source>
        <strain evidence="3 4">NBRC 100432</strain>
    </source>
</reference>
<protein>
    <recommendedName>
        <fullName evidence="2">YCII-related domain-containing protein</fullName>
    </recommendedName>
</protein>
<organism evidence="3 4">
    <name type="scientific">Gordonia effusa NBRC 100432</name>
    <dbReference type="NCBI Taxonomy" id="1077974"/>
    <lineage>
        <taxon>Bacteria</taxon>
        <taxon>Bacillati</taxon>
        <taxon>Actinomycetota</taxon>
        <taxon>Actinomycetes</taxon>
        <taxon>Mycobacteriales</taxon>
        <taxon>Gordoniaceae</taxon>
        <taxon>Gordonia</taxon>
    </lineage>
</organism>
<dbReference type="RefSeq" id="WP_007318427.1">
    <property type="nucleotide sequence ID" value="NZ_BAEH01000075.1"/>
</dbReference>
<evidence type="ECO:0000313" key="4">
    <source>
        <dbReference type="Proteomes" id="UP000035034"/>
    </source>
</evidence>
<dbReference type="Gene3D" id="3.30.70.1060">
    <property type="entry name" value="Dimeric alpha+beta barrel"/>
    <property type="match status" value="1"/>
</dbReference>
<dbReference type="InterPro" id="IPR005545">
    <property type="entry name" value="YCII"/>
</dbReference>
<dbReference type="SUPFAM" id="SSF54909">
    <property type="entry name" value="Dimeric alpha+beta barrel"/>
    <property type="match status" value="1"/>
</dbReference>
<dbReference type="InterPro" id="IPR011008">
    <property type="entry name" value="Dimeric_a/b-barrel"/>
</dbReference>
<name>H0R1Y7_9ACTN</name>
<dbReference type="AlphaFoldDB" id="H0R1Y7"/>
<evidence type="ECO:0000313" key="3">
    <source>
        <dbReference type="EMBL" id="GAB19092.1"/>
    </source>
</evidence>
<evidence type="ECO:0000256" key="1">
    <source>
        <dbReference type="ARBA" id="ARBA00007689"/>
    </source>
</evidence>
<proteinExistence type="inferred from homology"/>
<dbReference type="Proteomes" id="UP000035034">
    <property type="component" value="Unassembled WGS sequence"/>
</dbReference>
<accession>H0R1Y7</accession>
<dbReference type="Pfam" id="PF03795">
    <property type="entry name" value="YCII"/>
    <property type="match status" value="1"/>
</dbReference>
<dbReference type="PANTHER" id="PTHR37828:SF1">
    <property type="entry name" value="YCII-RELATED DOMAIN-CONTAINING PROTEIN"/>
    <property type="match status" value="1"/>
</dbReference>
<keyword evidence="4" id="KW-1185">Reference proteome</keyword>